<reference evidence="1 2" key="1">
    <citation type="submission" date="2021-05" db="EMBL/GenBank/DDBJ databases">
        <title>Genome Assembly of Synthetic Allotetraploid Brassica napus Reveals Homoeologous Exchanges between Subgenomes.</title>
        <authorList>
            <person name="Davis J.T."/>
        </authorList>
    </citation>
    <scope>NUCLEOTIDE SEQUENCE [LARGE SCALE GENOMIC DNA]</scope>
    <source>
        <strain evidence="2">cv. Da-Ae</strain>
        <tissue evidence="1">Seedling</tissue>
    </source>
</reference>
<proteinExistence type="predicted"/>
<keyword evidence="2" id="KW-1185">Reference proteome</keyword>
<evidence type="ECO:0000313" key="1">
    <source>
        <dbReference type="EMBL" id="KAH0857823.1"/>
    </source>
</evidence>
<gene>
    <name evidence="1" type="ORF">HID58_086084</name>
</gene>
<comment type="caution">
    <text evidence="1">The sequence shown here is derived from an EMBL/GenBank/DDBJ whole genome shotgun (WGS) entry which is preliminary data.</text>
</comment>
<dbReference type="Proteomes" id="UP000824890">
    <property type="component" value="Unassembled WGS sequence"/>
</dbReference>
<sequence length="94" mass="10715">MLGMDTTAVKSRKPDYFGFLSSLLSRILQSGLRLRKDTWLLGPVRSLEIQATCGRYGFEPEVRCQRFVSRGPFREWHTDGDWCESMLGLDTAGL</sequence>
<organism evidence="1 2">
    <name type="scientific">Brassica napus</name>
    <name type="common">Rape</name>
    <dbReference type="NCBI Taxonomy" id="3708"/>
    <lineage>
        <taxon>Eukaryota</taxon>
        <taxon>Viridiplantae</taxon>
        <taxon>Streptophyta</taxon>
        <taxon>Embryophyta</taxon>
        <taxon>Tracheophyta</taxon>
        <taxon>Spermatophyta</taxon>
        <taxon>Magnoliopsida</taxon>
        <taxon>eudicotyledons</taxon>
        <taxon>Gunneridae</taxon>
        <taxon>Pentapetalae</taxon>
        <taxon>rosids</taxon>
        <taxon>malvids</taxon>
        <taxon>Brassicales</taxon>
        <taxon>Brassicaceae</taxon>
        <taxon>Brassiceae</taxon>
        <taxon>Brassica</taxon>
    </lineage>
</organism>
<evidence type="ECO:0000313" key="2">
    <source>
        <dbReference type="Proteomes" id="UP000824890"/>
    </source>
</evidence>
<accession>A0ABQ7XPK6</accession>
<dbReference type="EMBL" id="JAGKQM010000019">
    <property type="protein sequence ID" value="KAH0857823.1"/>
    <property type="molecule type" value="Genomic_DNA"/>
</dbReference>
<protein>
    <submittedName>
        <fullName evidence="1">Uncharacterized protein</fullName>
    </submittedName>
</protein>
<name>A0ABQ7XPK6_BRANA</name>